<reference evidence="5 6" key="1">
    <citation type="submission" date="2019-01" db="EMBL/GenBank/DDBJ databases">
        <title>Egibacter rhizosphaerae EGI 80759T.</title>
        <authorList>
            <person name="Chen D.-D."/>
            <person name="Tian Y."/>
            <person name="Jiao J.-Y."/>
            <person name="Zhang X.-T."/>
            <person name="Zhang Y.-G."/>
            <person name="Zhang Y."/>
            <person name="Xiao M."/>
            <person name="Shu W.-S."/>
            <person name="Li W.-J."/>
        </authorList>
    </citation>
    <scope>NUCLEOTIDE SEQUENCE [LARGE SCALE GENOMIC DNA]</scope>
    <source>
        <strain evidence="5 6">EGI 80759</strain>
    </source>
</reference>
<dbReference type="KEGG" id="erz:ER308_14795"/>
<dbReference type="Gene3D" id="3.40.50.2300">
    <property type="match status" value="2"/>
</dbReference>
<dbReference type="OrthoDB" id="9794229at2"/>
<evidence type="ECO:0000313" key="5">
    <source>
        <dbReference type="EMBL" id="QBI20703.1"/>
    </source>
</evidence>
<feature type="domain" description="Leucine-binding protein" evidence="4">
    <location>
        <begin position="53"/>
        <end position="259"/>
    </location>
</feature>
<dbReference type="PANTHER" id="PTHR30483:SF6">
    <property type="entry name" value="PERIPLASMIC BINDING PROTEIN OF ABC TRANSPORTER FOR NATURAL AMINO ACIDS"/>
    <property type="match status" value="1"/>
</dbReference>
<dbReference type="InterPro" id="IPR028082">
    <property type="entry name" value="Peripla_BP_I"/>
</dbReference>
<evidence type="ECO:0000256" key="1">
    <source>
        <dbReference type="ARBA" id="ARBA00010062"/>
    </source>
</evidence>
<feature type="compositionally biased region" description="Low complexity" evidence="3">
    <location>
        <begin position="17"/>
        <end position="39"/>
    </location>
</feature>
<keyword evidence="6" id="KW-1185">Reference proteome</keyword>
<gene>
    <name evidence="5" type="ORF">ER308_14795</name>
</gene>
<organism evidence="5 6">
    <name type="scientific">Egibacter rhizosphaerae</name>
    <dbReference type="NCBI Taxonomy" id="1670831"/>
    <lineage>
        <taxon>Bacteria</taxon>
        <taxon>Bacillati</taxon>
        <taxon>Actinomycetota</taxon>
        <taxon>Nitriliruptoria</taxon>
        <taxon>Egibacterales</taxon>
        <taxon>Egibacteraceae</taxon>
        <taxon>Egibacter</taxon>
    </lineage>
</organism>
<name>A0A411YHL2_9ACTN</name>
<proteinExistence type="inferred from homology"/>
<evidence type="ECO:0000256" key="2">
    <source>
        <dbReference type="ARBA" id="ARBA00022729"/>
    </source>
</evidence>
<feature type="region of interest" description="Disordered" evidence="3">
    <location>
        <begin position="1"/>
        <end position="42"/>
    </location>
</feature>
<evidence type="ECO:0000259" key="4">
    <source>
        <dbReference type="Pfam" id="PF13458"/>
    </source>
</evidence>
<dbReference type="EMBL" id="CP036402">
    <property type="protein sequence ID" value="QBI20703.1"/>
    <property type="molecule type" value="Genomic_DNA"/>
</dbReference>
<evidence type="ECO:0000256" key="3">
    <source>
        <dbReference type="SAM" id="MobiDB-lite"/>
    </source>
</evidence>
<dbReference type="PANTHER" id="PTHR30483">
    <property type="entry name" value="LEUCINE-SPECIFIC-BINDING PROTEIN"/>
    <property type="match status" value="1"/>
</dbReference>
<dbReference type="InterPro" id="IPR028081">
    <property type="entry name" value="Leu-bd"/>
</dbReference>
<dbReference type="Pfam" id="PF13458">
    <property type="entry name" value="Peripla_BP_6"/>
    <property type="match status" value="1"/>
</dbReference>
<evidence type="ECO:0000313" key="6">
    <source>
        <dbReference type="Proteomes" id="UP000291469"/>
    </source>
</evidence>
<keyword evidence="2" id="KW-0732">Signal</keyword>
<protein>
    <recommendedName>
        <fullName evidence="4">Leucine-binding protein domain-containing protein</fullName>
    </recommendedName>
</protein>
<sequence length="260" mass="27080">MASPSPWGSSPRPAGCSAATGRTTSRASRSASTGRPTARVRSTVVRSSWTRYEGEPDQAISSAVDLVGEGVTILGGTTSSGVAVQMASFAEENEVLYLSGPAVTDAITGANDYTFRSGRQTYQDVAAAAALVEDLEGETVVAFVQDSEFGESNVAAVENVLGVDVGADVVPIEVPLSATEFTPFAQQVADADPELVFVAWAGDTTPAMWETLEQQGVLDEYAVTTGLAEQATWPLYGPAGPEIDFLNHYFGGAPDNEATS</sequence>
<dbReference type="SUPFAM" id="SSF53822">
    <property type="entry name" value="Periplasmic binding protein-like I"/>
    <property type="match status" value="1"/>
</dbReference>
<dbReference type="AlphaFoldDB" id="A0A411YHL2"/>
<dbReference type="Proteomes" id="UP000291469">
    <property type="component" value="Chromosome"/>
</dbReference>
<dbReference type="InterPro" id="IPR051010">
    <property type="entry name" value="BCAA_transport"/>
</dbReference>
<comment type="similarity">
    <text evidence="1">Belongs to the leucine-binding protein family.</text>
</comment>
<accession>A0A411YHL2</accession>